<dbReference type="PRINTS" id="PR00455">
    <property type="entry name" value="HTHTETR"/>
</dbReference>
<protein>
    <submittedName>
        <fullName evidence="6">TetR/AcrR family transcriptional regulator</fullName>
    </submittedName>
</protein>
<dbReference type="SUPFAM" id="SSF46689">
    <property type="entry name" value="Homeodomain-like"/>
    <property type="match status" value="1"/>
</dbReference>
<evidence type="ECO:0000259" key="5">
    <source>
        <dbReference type="PROSITE" id="PS50977"/>
    </source>
</evidence>
<dbReference type="RefSeq" id="WP_066195506.1">
    <property type="nucleotide sequence ID" value="NZ_JAFDQP010000008.1"/>
</dbReference>
<organism evidence="6 7">
    <name type="scientific">Cytobacillus horneckiae</name>
    <dbReference type="NCBI Taxonomy" id="549687"/>
    <lineage>
        <taxon>Bacteria</taxon>
        <taxon>Bacillati</taxon>
        <taxon>Bacillota</taxon>
        <taxon>Bacilli</taxon>
        <taxon>Bacillales</taxon>
        <taxon>Bacillaceae</taxon>
        <taxon>Cytobacillus</taxon>
    </lineage>
</organism>
<accession>A0A2N0ZGJ9</accession>
<evidence type="ECO:0000256" key="3">
    <source>
        <dbReference type="ARBA" id="ARBA00023163"/>
    </source>
</evidence>
<evidence type="ECO:0000256" key="2">
    <source>
        <dbReference type="ARBA" id="ARBA00023125"/>
    </source>
</evidence>
<dbReference type="Pfam" id="PF00440">
    <property type="entry name" value="TetR_N"/>
    <property type="match status" value="1"/>
</dbReference>
<dbReference type="Gene3D" id="1.10.10.60">
    <property type="entry name" value="Homeodomain-like"/>
    <property type="match status" value="1"/>
</dbReference>
<dbReference type="PANTHER" id="PTHR47506:SF6">
    <property type="entry name" value="HTH-TYPE TRANSCRIPTIONAL REPRESSOR NEMR"/>
    <property type="match status" value="1"/>
</dbReference>
<keyword evidence="7" id="KW-1185">Reference proteome</keyword>
<dbReference type="EMBL" id="PISD01000027">
    <property type="protein sequence ID" value="PKG28627.1"/>
    <property type="molecule type" value="Genomic_DNA"/>
</dbReference>
<sequence>MSAEMIRNVALNHFAREGYEGASLNMIASDVGIKKPSIYAHYKGKDELFLSVVKHVLDMEKRRMVDYFLSHKHQSLENCLKGFFTWIIQENKESDHAKFLVRISYFPPPKLSKEIMSYVNPFFEQMQRLLARLMRELTNSNRNYMDEALAFITIVDGAVIELIFNGETHFQQRVNATWPIYWRGFITA</sequence>
<feature type="domain" description="HTH tetR-type" evidence="5">
    <location>
        <begin position="1"/>
        <end position="60"/>
    </location>
</feature>
<proteinExistence type="predicted"/>
<evidence type="ECO:0000256" key="4">
    <source>
        <dbReference type="PROSITE-ProRule" id="PRU00335"/>
    </source>
</evidence>
<feature type="DNA-binding region" description="H-T-H motif" evidence="4">
    <location>
        <begin position="23"/>
        <end position="42"/>
    </location>
</feature>
<dbReference type="InterPro" id="IPR009057">
    <property type="entry name" value="Homeodomain-like_sf"/>
</dbReference>
<evidence type="ECO:0000256" key="1">
    <source>
        <dbReference type="ARBA" id="ARBA00023015"/>
    </source>
</evidence>
<dbReference type="InterPro" id="IPR015292">
    <property type="entry name" value="Tscrpt_reg_YbiH_C"/>
</dbReference>
<evidence type="ECO:0000313" key="6">
    <source>
        <dbReference type="EMBL" id="PKG28627.1"/>
    </source>
</evidence>
<name>A0A2N0ZGJ9_9BACI</name>
<keyword evidence="3" id="KW-0804">Transcription</keyword>
<dbReference type="Pfam" id="PF09209">
    <property type="entry name" value="CecR_C"/>
    <property type="match status" value="1"/>
</dbReference>
<dbReference type="AlphaFoldDB" id="A0A2N0ZGJ9"/>
<dbReference type="GO" id="GO:0003677">
    <property type="term" value="F:DNA binding"/>
    <property type="evidence" value="ECO:0007669"/>
    <property type="project" value="UniProtKB-UniRule"/>
</dbReference>
<evidence type="ECO:0000313" key="7">
    <source>
        <dbReference type="Proteomes" id="UP000233343"/>
    </source>
</evidence>
<dbReference type="InterPro" id="IPR001647">
    <property type="entry name" value="HTH_TetR"/>
</dbReference>
<dbReference type="PANTHER" id="PTHR47506">
    <property type="entry name" value="TRANSCRIPTIONAL REGULATORY PROTEIN"/>
    <property type="match status" value="1"/>
</dbReference>
<dbReference type="PROSITE" id="PS50977">
    <property type="entry name" value="HTH_TETR_2"/>
    <property type="match status" value="1"/>
</dbReference>
<keyword evidence="2 4" id="KW-0238">DNA-binding</keyword>
<reference evidence="6 7" key="1">
    <citation type="journal article" date="2010" name="Int. J. Syst. Evol. Microbiol.">
        <title>Bacillus horneckiae sp. nov., isolated from a spacecraft-assembly clean room.</title>
        <authorList>
            <person name="Vaishampayan P."/>
            <person name="Probst A."/>
            <person name="Krishnamurthi S."/>
            <person name="Ghosh S."/>
            <person name="Osman S."/>
            <person name="McDowall A."/>
            <person name="Ruckmani A."/>
            <person name="Mayilraj S."/>
            <person name="Venkateswaran K."/>
        </authorList>
    </citation>
    <scope>NUCLEOTIDE SEQUENCE [LARGE SCALE GENOMIC DNA]</scope>
    <source>
        <strain evidence="7">1PO1SC</strain>
    </source>
</reference>
<gene>
    <name evidence="6" type="ORF">CWS20_12845</name>
</gene>
<dbReference type="Gene3D" id="1.10.357.10">
    <property type="entry name" value="Tetracycline Repressor, domain 2"/>
    <property type="match status" value="1"/>
</dbReference>
<dbReference type="Proteomes" id="UP000233343">
    <property type="component" value="Unassembled WGS sequence"/>
</dbReference>
<keyword evidence="1" id="KW-0805">Transcription regulation</keyword>
<comment type="caution">
    <text evidence="6">The sequence shown here is derived from an EMBL/GenBank/DDBJ whole genome shotgun (WGS) entry which is preliminary data.</text>
</comment>